<dbReference type="AntiFam" id="ANF00272">
    <property type="entry name" value="Translation of CRISPR region"/>
</dbReference>
<accession>K6DER0</accession>
<dbReference type="Proteomes" id="UP000006315">
    <property type="component" value="Unassembled WGS sequence"/>
</dbReference>
<reference evidence="1 2" key="1">
    <citation type="journal article" date="2012" name="Front. Microbiol.">
        <title>Redundancy and modularity in membrane-associated dissimilatory nitrate reduction in Bacillus.</title>
        <authorList>
            <person name="Heylen K."/>
            <person name="Keltjens J."/>
        </authorList>
    </citation>
    <scope>NUCLEOTIDE SEQUENCE [LARGE SCALE GENOMIC DNA]</scope>
    <source>
        <strain evidence="1 2">LMG 9581</strain>
    </source>
</reference>
<organism evidence="1 2">
    <name type="scientific">Schinkia azotoformans LMG 9581</name>
    <dbReference type="NCBI Taxonomy" id="1131731"/>
    <lineage>
        <taxon>Bacteria</taxon>
        <taxon>Bacillati</taxon>
        <taxon>Bacillota</taxon>
        <taxon>Bacilli</taxon>
        <taxon>Bacillales</taxon>
        <taxon>Bacillaceae</taxon>
        <taxon>Calidifontibacillus/Schinkia group</taxon>
        <taxon>Schinkia</taxon>
    </lineage>
</organism>
<sequence>SAWDATGNSIIALSRHQYFNPRIRVGCDMVGLSNSILILPISIHASAWDATIARWIYQKTNCRFQSTHPRGMRRTVTGIKQVDNHISIHASAWDATLKLGE</sequence>
<dbReference type="EMBL" id="AJLR01000075">
    <property type="protein sequence ID" value="EKN66814.1"/>
    <property type="molecule type" value="Genomic_DNA"/>
</dbReference>
<evidence type="ECO:0000313" key="1">
    <source>
        <dbReference type="EMBL" id="EKN66814.1"/>
    </source>
</evidence>
<dbReference type="AlphaFoldDB" id="K6DER0"/>
<gene>
    <name evidence="1" type="ORF">BAZO_10957</name>
</gene>
<protein>
    <submittedName>
        <fullName evidence="1">Uncharacterized protein</fullName>
    </submittedName>
</protein>
<keyword evidence="2" id="KW-1185">Reference proteome</keyword>
<feature type="non-terminal residue" evidence="1">
    <location>
        <position position="1"/>
    </location>
</feature>
<comment type="caution">
    <text evidence="1">The sequence shown here is derived from an EMBL/GenBank/DDBJ whole genome shotgun (WGS) entry which is preliminary data.</text>
</comment>
<proteinExistence type="predicted"/>
<evidence type="ECO:0000313" key="2">
    <source>
        <dbReference type="Proteomes" id="UP000006315"/>
    </source>
</evidence>
<name>K6DER0_SCHAZ</name>